<dbReference type="EMBL" id="CAKOGL010000005">
    <property type="protein sequence ID" value="CAH2086737.1"/>
    <property type="molecule type" value="Genomic_DNA"/>
</dbReference>
<evidence type="ECO:0000256" key="1">
    <source>
        <dbReference type="ARBA" id="ARBA00006484"/>
    </source>
</evidence>
<dbReference type="AlphaFoldDB" id="A0AAU9TMH0"/>
<dbReference type="Pfam" id="PF00106">
    <property type="entry name" value="adh_short"/>
    <property type="match status" value="1"/>
</dbReference>
<dbReference type="PRINTS" id="PR00080">
    <property type="entry name" value="SDRFAMILY"/>
</dbReference>
<dbReference type="PANTHER" id="PTHR44229">
    <property type="entry name" value="15-HYDROXYPROSTAGLANDIN DEHYDROGENASE [NAD(+)]"/>
    <property type="match status" value="1"/>
</dbReference>
<protein>
    <recommendedName>
        <fullName evidence="6">15-hydroxyprostaglandin dehydrogenase [NAD(+)]-like</fullName>
    </recommendedName>
</protein>
<dbReference type="Proteomes" id="UP001153954">
    <property type="component" value="Unassembled WGS sequence"/>
</dbReference>
<dbReference type="PRINTS" id="PR00081">
    <property type="entry name" value="GDHRDH"/>
</dbReference>
<evidence type="ECO:0008006" key="6">
    <source>
        <dbReference type="Google" id="ProtNLM"/>
    </source>
</evidence>
<evidence type="ECO:0000256" key="2">
    <source>
        <dbReference type="ARBA" id="ARBA00023002"/>
    </source>
</evidence>
<comment type="similarity">
    <text evidence="1 3">Belongs to the short-chain dehydrogenases/reductases (SDR) family.</text>
</comment>
<organism evidence="4 5">
    <name type="scientific">Euphydryas editha</name>
    <name type="common">Edith's checkerspot</name>
    <dbReference type="NCBI Taxonomy" id="104508"/>
    <lineage>
        <taxon>Eukaryota</taxon>
        <taxon>Metazoa</taxon>
        <taxon>Ecdysozoa</taxon>
        <taxon>Arthropoda</taxon>
        <taxon>Hexapoda</taxon>
        <taxon>Insecta</taxon>
        <taxon>Pterygota</taxon>
        <taxon>Neoptera</taxon>
        <taxon>Endopterygota</taxon>
        <taxon>Lepidoptera</taxon>
        <taxon>Glossata</taxon>
        <taxon>Ditrysia</taxon>
        <taxon>Papilionoidea</taxon>
        <taxon>Nymphalidae</taxon>
        <taxon>Nymphalinae</taxon>
        <taxon>Euphydryas</taxon>
    </lineage>
</organism>
<evidence type="ECO:0000313" key="4">
    <source>
        <dbReference type="EMBL" id="CAH2086737.1"/>
    </source>
</evidence>
<proteinExistence type="inferred from homology"/>
<evidence type="ECO:0000256" key="3">
    <source>
        <dbReference type="RuleBase" id="RU000363"/>
    </source>
</evidence>
<reference evidence="4" key="1">
    <citation type="submission" date="2022-03" db="EMBL/GenBank/DDBJ databases">
        <authorList>
            <person name="Tunstrom K."/>
        </authorList>
    </citation>
    <scope>NUCLEOTIDE SEQUENCE</scope>
</reference>
<dbReference type="InterPro" id="IPR036291">
    <property type="entry name" value="NAD(P)-bd_dom_sf"/>
</dbReference>
<evidence type="ECO:0000313" key="5">
    <source>
        <dbReference type="Proteomes" id="UP001153954"/>
    </source>
</evidence>
<keyword evidence="5" id="KW-1185">Reference proteome</keyword>
<dbReference type="InterPro" id="IPR002347">
    <property type="entry name" value="SDR_fam"/>
</dbReference>
<comment type="caution">
    <text evidence="4">The sequence shown here is derived from an EMBL/GenBank/DDBJ whole genome shotgun (WGS) entry which is preliminary data.</text>
</comment>
<dbReference type="GO" id="GO:0005737">
    <property type="term" value="C:cytoplasm"/>
    <property type="evidence" value="ECO:0007669"/>
    <property type="project" value="TreeGrafter"/>
</dbReference>
<name>A0AAU9TMH0_EUPED</name>
<dbReference type="Gene3D" id="3.40.50.720">
    <property type="entry name" value="NAD(P)-binding Rossmann-like Domain"/>
    <property type="match status" value="1"/>
</dbReference>
<keyword evidence="2" id="KW-0560">Oxidoreductase</keyword>
<sequence>MDNENSWSAEGKVILVTGGAVGIGAGLVRSLLCMNAMHVAFLDVLEREGGALEGELLNKFGALRAKFIKCDISDEEQLSTAYSQVLDKYRRLDAVINNAAVIWEKEGFYKKTVDINFTATVTSTLKALEVMKADNGGSGGVIINMSSLVALQQNTHSPVYRATKTAVLQFSNHIATHESYERTKVRVITVCLGPTDTGHLLRHNSKDSQNLAQEDRQRVTSAVTGIMDVISRAGSGSTWIIAGDKPPVDVTKNVREGFQTISMATDFL</sequence>
<dbReference type="SUPFAM" id="SSF51735">
    <property type="entry name" value="NAD(P)-binding Rossmann-fold domains"/>
    <property type="match status" value="1"/>
</dbReference>
<accession>A0AAU9TMH0</accession>
<gene>
    <name evidence="4" type="ORF">EEDITHA_LOCUS3071</name>
</gene>
<dbReference type="PANTHER" id="PTHR44229:SF8">
    <property type="entry name" value="ALCOHOL DEHYDROGENASE-RELATED"/>
    <property type="match status" value="1"/>
</dbReference>
<dbReference type="GO" id="GO:0016616">
    <property type="term" value="F:oxidoreductase activity, acting on the CH-OH group of donors, NAD or NADP as acceptor"/>
    <property type="evidence" value="ECO:0007669"/>
    <property type="project" value="TreeGrafter"/>
</dbReference>